<dbReference type="PANTHER" id="PTHR46268:SF6">
    <property type="entry name" value="UNIVERSAL STRESS PROTEIN UP12"/>
    <property type="match status" value="1"/>
</dbReference>
<dbReference type="Proteomes" id="UP001174908">
    <property type="component" value="Unassembled WGS sequence"/>
</dbReference>
<dbReference type="PANTHER" id="PTHR46268">
    <property type="entry name" value="STRESS RESPONSE PROTEIN NHAX"/>
    <property type="match status" value="1"/>
</dbReference>
<dbReference type="CDD" id="cd00293">
    <property type="entry name" value="USP-like"/>
    <property type="match status" value="1"/>
</dbReference>
<evidence type="ECO:0000259" key="3">
    <source>
        <dbReference type="Pfam" id="PF00582"/>
    </source>
</evidence>
<proteinExistence type="inferred from homology"/>
<evidence type="ECO:0000313" key="5">
    <source>
        <dbReference type="Proteomes" id="UP001174908"/>
    </source>
</evidence>
<dbReference type="SUPFAM" id="SSF52402">
    <property type="entry name" value="Adenine nucleotide alpha hydrolases-like"/>
    <property type="match status" value="1"/>
</dbReference>
<gene>
    <name evidence="4" type="ORF">QTH91_19995</name>
</gene>
<dbReference type="InterPro" id="IPR006015">
    <property type="entry name" value="Universal_stress_UspA"/>
</dbReference>
<organism evidence="4 5">
    <name type="scientific">Variovorax dokdonensis</name>
    <dbReference type="NCBI Taxonomy" id="344883"/>
    <lineage>
        <taxon>Bacteria</taxon>
        <taxon>Pseudomonadati</taxon>
        <taxon>Pseudomonadota</taxon>
        <taxon>Betaproteobacteria</taxon>
        <taxon>Burkholderiales</taxon>
        <taxon>Comamonadaceae</taxon>
        <taxon>Variovorax</taxon>
    </lineage>
</organism>
<protein>
    <recommendedName>
        <fullName evidence="2">Universal stress protein</fullName>
    </recommendedName>
</protein>
<sequence length="147" mass="15885">MFKKILVATDDSELSRRAVACAIGLARTHEARLVVVHVVPRYRLGLFEGAVSFSAEEIGAAEGQSVREAQVLLDEAARHCSDEGVDAKTVAISGDEVSRVLLQAARKHQCDLIVMASHGHKGLRRLLLGSQTQEVLAHSTLPVLVVR</sequence>
<feature type="domain" description="UspA" evidence="3">
    <location>
        <begin position="1"/>
        <end position="147"/>
    </location>
</feature>
<dbReference type="RefSeq" id="WP_286661894.1">
    <property type="nucleotide sequence ID" value="NZ_JASZYV010000004.1"/>
</dbReference>
<dbReference type="Pfam" id="PF00582">
    <property type="entry name" value="Usp"/>
    <property type="match status" value="1"/>
</dbReference>
<dbReference type="PRINTS" id="PR01438">
    <property type="entry name" value="UNVRSLSTRESS"/>
</dbReference>
<reference evidence="4" key="1">
    <citation type="submission" date="2023-06" db="EMBL/GenBank/DDBJ databases">
        <authorList>
            <person name="Jiang Y."/>
            <person name="Liu Q."/>
        </authorList>
    </citation>
    <scope>NUCLEOTIDE SEQUENCE</scope>
    <source>
        <strain evidence="4">CGMCC 1.12089</strain>
    </source>
</reference>
<comment type="subcellular location">
    <subcellularLocation>
        <location evidence="2">Cytoplasm</location>
    </subcellularLocation>
</comment>
<evidence type="ECO:0000256" key="1">
    <source>
        <dbReference type="ARBA" id="ARBA00008791"/>
    </source>
</evidence>
<keyword evidence="5" id="KW-1185">Reference proteome</keyword>
<comment type="similarity">
    <text evidence="1 2">Belongs to the universal stress protein A family.</text>
</comment>
<evidence type="ECO:0000313" key="4">
    <source>
        <dbReference type="EMBL" id="MDM0046784.1"/>
    </source>
</evidence>
<dbReference type="PIRSF" id="PIRSF006276">
    <property type="entry name" value="UspA"/>
    <property type="match status" value="1"/>
</dbReference>
<comment type="caution">
    <text evidence="4">The sequence shown here is derived from an EMBL/GenBank/DDBJ whole genome shotgun (WGS) entry which is preliminary data.</text>
</comment>
<name>A0ABT7NFR1_9BURK</name>
<keyword evidence="2" id="KW-0963">Cytoplasm</keyword>
<dbReference type="InterPro" id="IPR014729">
    <property type="entry name" value="Rossmann-like_a/b/a_fold"/>
</dbReference>
<dbReference type="EMBL" id="JASZYV010000004">
    <property type="protein sequence ID" value="MDM0046784.1"/>
    <property type="molecule type" value="Genomic_DNA"/>
</dbReference>
<dbReference type="InterPro" id="IPR006016">
    <property type="entry name" value="UspA"/>
</dbReference>
<evidence type="ECO:0000256" key="2">
    <source>
        <dbReference type="PIRNR" id="PIRNR006276"/>
    </source>
</evidence>
<dbReference type="Gene3D" id="3.40.50.620">
    <property type="entry name" value="HUPs"/>
    <property type="match status" value="1"/>
</dbReference>
<accession>A0ABT7NFR1</accession>